<evidence type="ECO:0000313" key="2">
    <source>
        <dbReference type="EMBL" id="SJN43993.1"/>
    </source>
</evidence>
<dbReference type="EMBL" id="FUKW01000147">
    <property type="protein sequence ID" value="SJN43993.1"/>
    <property type="molecule type" value="Genomic_DNA"/>
</dbReference>
<dbReference type="AlphaFoldDB" id="A0A1R4KIU4"/>
<keyword evidence="1" id="KW-1133">Transmembrane helix</keyword>
<dbReference type="RefSeq" id="WP_087059938.1">
    <property type="nucleotide sequence ID" value="NZ_FUKW01000147.1"/>
</dbReference>
<proteinExistence type="predicted"/>
<organism evidence="2 3">
    <name type="scientific">Marinilactibacillus psychrotolerans 42ea</name>
    <dbReference type="NCBI Taxonomy" id="1255609"/>
    <lineage>
        <taxon>Bacteria</taxon>
        <taxon>Bacillati</taxon>
        <taxon>Bacillota</taxon>
        <taxon>Bacilli</taxon>
        <taxon>Lactobacillales</taxon>
        <taxon>Carnobacteriaceae</taxon>
        <taxon>Marinilactibacillus</taxon>
    </lineage>
</organism>
<reference evidence="2 3" key="1">
    <citation type="submission" date="2017-02" db="EMBL/GenBank/DDBJ databases">
        <authorList>
            <person name="Peterson S.W."/>
        </authorList>
    </citation>
    <scope>NUCLEOTIDE SEQUENCE [LARGE SCALE GENOMIC DNA]</scope>
    <source>
        <strain evidence="2 3">42ea</strain>
    </source>
</reference>
<accession>A0A1R4KIU4</accession>
<keyword evidence="1" id="KW-0812">Transmembrane</keyword>
<evidence type="ECO:0000313" key="3">
    <source>
        <dbReference type="Proteomes" id="UP000195611"/>
    </source>
</evidence>
<sequence>MELLIVIGVLLLVYGGVSLRYPKKLNKNGATPANKEEKYVAWYLAISVFGSLAALIAGILLILAGIILS</sequence>
<gene>
    <name evidence="2" type="ORF">FM115_10315</name>
</gene>
<protein>
    <submittedName>
        <fullName evidence="2">Uncharacterized protein</fullName>
    </submittedName>
</protein>
<dbReference type="Proteomes" id="UP000195611">
    <property type="component" value="Unassembled WGS sequence"/>
</dbReference>
<name>A0A1R4KIU4_9LACT</name>
<keyword evidence="1" id="KW-0472">Membrane</keyword>
<feature type="transmembrane region" description="Helical" evidence="1">
    <location>
        <begin position="42"/>
        <end position="68"/>
    </location>
</feature>
<evidence type="ECO:0000256" key="1">
    <source>
        <dbReference type="SAM" id="Phobius"/>
    </source>
</evidence>